<dbReference type="EMBL" id="JACGLT010000005">
    <property type="protein sequence ID" value="MBA6152652.1"/>
    <property type="molecule type" value="Genomic_DNA"/>
</dbReference>
<keyword evidence="2 5" id="KW-0812">Transmembrane</keyword>
<evidence type="ECO:0000313" key="6">
    <source>
        <dbReference type="EMBL" id="MBA6152652.1"/>
    </source>
</evidence>
<sequence>MAMAKKEKHDNLDLRSEEVQEILSNPPVWIVRWGITLIFMFVCIILCLSFIIRYPDFVTAKILVTTRQPTEQVVSRYSGQLEKVFIKNRDTVTIDQKLAIIKNMANFKDVYILKSIIDTLPFNIETFKFPFDKTAYLILGDINTVYIGFEKSYIDYILLKDLDPYTNQLGGNKVSLKELKNRLRNQVTQKELLEQEFKLKEKDLARDKMLFDKGVISQRDYELKQLDFIQMQKSISTMAITISQMTEAISSANQTLKSTHINEQEDTTKFLKNLSQSYDLLKEAIRNWEYNYVLTSSIDGVISFQDYWGVNQFVQSGSIVFSILPTDTADLVGKLVIPAQNAGKVGIGQKVFIKLDNYPYQQYGMLIGKVTNFSISPNNEGNYTVYVSLPNGTKTSYNKKFNFTQELLGNADIITEDLSVAERLFYKFKDVFKYNQ</sequence>
<dbReference type="InterPro" id="IPR050739">
    <property type="entry name" value="MFP"/>
</dbReference>
<dbReference type="Gene3D" id="2.40.30.170">
    <property type="match status" value="1"/>
</dbReference>
<keyword evidence="4 5" id="KW-0472">Membrane</keyword>
<protein>
    <submittedName>
        <fullName evidence="6">HlyD family efflux transporter periplasmic adaptor subunit</fullName>
    </submittedName>
</protein>
<evidence type="ECO:0000256" key="1">
    <source>
        <dbReference type="ARBA" id="ARBA00004167"/>
    </source>
</evidence>
<dbReference type="PRINTS" id="PR01490">
    <property type="entry name" value="RTXTOXIND"/>
</dbReference>
<organism evidence="6 7">
    <name type="scientific">Gelidibacter maritimus</name>
    <dbReference type="NCBI Taxonomy" id="2761487"/>
    <lineage>
        <taxon>Bacteria</taxon>
        <taxon>Pseudomonadati</taxon>
        <taxon>Bacteroidota</taxon>
        <taxon>Flavobacteriia</taxon>
        <taxon>Flavobacteriales</taxon>
        <taxon>Flavobacteriaceae</taxon>
        <taxon>Gelidibacter</taxon>
    </lineage>
</organism>
<comment type="caution">
    <text evidence="6">The sequence shown here is derived from an EMBL/GenBank/DDBJ whole genome shotgun (WGS) entry which is preliminary data.</text>
</comment>
<dbReference type="GO" id="GO:0016020">
    <property type="term" value="C:membrane"/>
    <property type="evidence" value="ECO:0007669"/>
    <property type="project" value="UniProtKB-SubCell"/>
</dbReference>
<gene>
    <name evidence="6" type="ORF">H3Z82_07950</name>
</gene>
<dbReference type="PANTHER" id="PTHR30386:SF26">
    <property type="entry name" value="TRANSPORT PROTEIN COMB"/>
    <property type="match status" value="1"/>
</dbReference>
<dbReference type="Proteomes" id="UP000541857">
    <property type="component" value="Unassembled WGS sequence"/>
</dbReference>
<evidence type="ECO:0000313" key="7">
    <source>
        <dbReference type="Proteomes" id="UP000541857"/>
    </source>
</evidence>
<feature type="transmembrane region" description="Helical" evidence="5">
    <location>
        <begin position="30"/>
        <end position="52"/>
    </location>
</feature>
<keyword evidence="7" id="KW-1185">Reference proteome</keyword>
<evidence type="ECO:0000256" key="2">
    <source>
        <dbReference type="ARBA" id="ARBA00022692"/>
    </source>
</evidence>
<dbReference type="PANTHER" id="PTHR30386">
    <property type="entry name" value="MEMBRANE FUSION SUBUNIT OF EMRAB-TOLC MULTIDRUG EFFLUX PUMP"/>
    <property type="match status" value="1"/>
</dbReference>
<dbReference type="AlphaFoldDB" id="A0A7W2R3B2"/>
<reference evidence="6 7" key="1">
    <citation type="submission" date="2020-07" db="EMBL/GenBank/DDBJ databases">
        <title>Bacterium isolated from marine sediment.</title>
        <authorList>
            <person name="Shang D."/>
        </authorList>
    </citation>
    <scope>NUCLEOTIDE SEQUENCE [LARGE SCALE GENOMIC DNA]</scope>
    <source>
        <strain evidence="6 7">F6074</strain>
    </source>
</reference>
<evidence type="ECO:0000256" key="3">
    <source>
        <dbReference type="ARBA" id="ARBA00022989"/>
    </source>
</evidence>
<proteinExistence type="predicted"/>
<name>A0A7W2R3B2_9FLAO</name>
<keyword evidence="3 5" id="KW-1133">Transmembrane helix</keyword>
<evidence type="ECO:0000256" key="4">
    <source>
        <dbReference type="ARBA" id="ARBA00023136"/>
    </source>
</evidence>
<accession>A0A7W2R3B2</accession>
<evidence type="ECO:0000256" key="5">
    <source>
        <dbReference type="SAM" id="Phobius"/>
    </source>
</evidence>
<comment type="subcellular location">
    <subcellularLocation>
        <location evidence="1">Membrane</location>
        <topology evidence="1">Single-pass membrane protein</topology>
    </subcellularLocation>
</comment>